<dbReference type="Gene3D" id="3.40.50.1110">
    <property type="entry name" value="SGNH hydrolase"/>
    <property type="match status" value="1"/>
</dbReference>
<dbReference type="Pfam" id="PF13472">
    <property type="entry name" value="Lipase_GDSL_2"/>
    <property type="match status" value="1"/>
</dbReference>
<dbReference type="SUPFAM" id="SSF52266">
    <property type="entry name" value="SGNH hydrolase"/>
    <property type="match status" value="1"/>
</dbReference>
<accession>A0ABT0LEA9</accession>
<proteinExistence type="predicted"/>
<dbReference type="GO" id="GO:0016787">
    <property type="term" value="F:hydrolase activity"/>
    <property type="evidence" value="ECO:0007669"/>
    <property type="project" value="UniProtKB-KW"/>
</dbReference>
<gene>
    <name evidence="2" type="ORF">L2764_14560</name>
</gene>
<dbReference type="EMBL" id="JAKIKS010000056">
    <property type="protein sequence ID" value="MCL1125665.1"/>
    <property type="molecule type" value="Genomic_DNA"/>
</dbReference>
<evidence type="ECO:0000313" key="2">
    <source>
        <dbReference type="EMBL" id="MCL1125665.1"/>
    </source>
</evidence>
<evidence type="ECO:0000259" key="1">
    <source>
        <dbReference type="Pfam" id="PF13472"/>
    </source>
</evidence>
<keyword evidence="3" id="KW-1185">Reference proteome</keyword>
<dbReference type="InterPro" id="IPR036514">
    <property type="entry name" value="SGNH_hydro_sf"/>
</dbReference>
<dbReference type="CDD" id="cd01839">
    <property type="entry name" value="SGNH_arylesterase_like"/>
    <property type="match status" value="1"/>
</dbReference>
<comment type="caution">
    <text evidence="2">The sequence shown here is derived from an EMBL/GenBank/DDBJ whole genome shotgun (WGS) entry which is preliminary data.</text>
</comment>
<name>A0ABT0LEA9_9GAMM</name>
<sequence>MKTILIYGDSITWGCIPNGVDLKTMIFQRYKQTERWSGQLQTLLGDNVRVIEEGLNGRTTVFDDPLLPDRNGFKYLSPCLLSHQPIDLVIMMLGSNDLKGHLGLQATDVAKGMRNLVKLVKLSNVGPKGGVPQILVISPPSIRDGIGLFSSSFLGAETKSQALAENYGWVCEFEECHFFDSNQVIHSSQVDGVHLDKVQNTVLAKALLPEIKKLIKLD</sequence>
<protein>
    <submittedName>
        <fullName evidence="2">SGNH/GDSL hydrolase family protein</fullName>
    </submittedName>
</protein>
<evidence type="ECO:0000313" key="3">
    <source>
        <dbReference type="Proteomes" id="UP001203423"/>
    </source>
</evidence>
<dbReference type="InterPro" id="IPR013830">
    <property type="entry name" value="SGNH_hydro"/>
</dbReference>
<dbReference type="RefSeq" id="WP_248940977.1">
    <property type="nucleotide sequence ID" value="NZ_JAKIKS010000056.1"/>
</dbReference>
<organism evidence="2 3">
    <name type="scientific">Shewanella surugensis</name>
    <dbReference type="NCBI Taxonomy" id="212020"/>
    <lineage>
        <taxon>Bacteria</taxon>
        <taxon>Pseudomonadati</taxon>
        <taxon>Pseudomonadota</taxon>
        <taxon>Gammaproteobacteria</taxon>
        <taxon>Alteromonadales</taxon>
        <taxon>Shewanellaceae</taxon>
        <taxon>Shewanella</taxon>
    </lineage>
</organism>
<reference evidence="2 3" key="1">
    <citation type="submission" date="2022-01" db="EMBL/GenBank/DDBJ databases">
        <title>Whole genome-based taxonomy of the Shewanellaceae.</title>
        <authorList>
            <person name="Martin-Rodriguez A.J."/>
        </authorList>
    </citation>
    <scope>NUCLEOTIDE SEQUENCE [LARGE SCALE GENOMIC DNA]</scope>
    <source>
        <strain evidence="2 3">DSM 17177</strain>
    </source>
</reference>
<keyword evidence="2" id="KW-0378">Hydrolase</keyword>
<dbReference type="Proteomes" id="UP001203423">
    <property type="component" value="Unassembled WGS sequence"/>
</dbReference>
<feature type="domain" description="SGNH hydrolase-type esterase" evidence="1">
    <location>
        <begin position="7"/>
        <end position="188"/>
    </location>
</feature>